<comment type="similarity">
    <text evidence="1">Belongs to the OsmC/Ohr family.</text>
</comment>
<dbReference type="InterPro" id="IPR036102">
    <property type="entry name" value="OsmC/Ohrsf"/>
</dbReference>
<proteinExistence type="inferred from homology"/>
<dbReference type="RefSeq" id="WP_206856375.1">
    <property type="nucleotide sequence ID" value="NZ_JAEMWY010000015.1"/>
</dbReference>
<dbReference type="PANTHER" id="PTHR33797">
    <property type="entry name" value="ORGANIC HYDROPEROXIDE RESISTANCE PROTEIN-LIKE"/>
    <property type="match status" value="1"/>
</dbReference>
<evidence type="ECO:0000313" key="2">
    <source>
        <dbReference type="EMBL" id="HAC30121.1"/>
    </source>
</evidence>
<dbReference type="SUPFAM" id="SSF82784">
    <property type="entry name" value="OsmC-like"/>
    <property type="match status" value="1"/>
</dbReference>
<dbReference type="AlphaFoldDB" id="A0A3D3WMZ9"/>
<dbReference type="NCBIfam" id="TIGR03561">
    <property type="entry name" value="organ_hyd_perox"/>
    <property type="match status" value="1"/>
</dbReference>
<dbReference type="PANTHER" id="PTHR33797:SF2">
    <property type="entry name" value="ORGANIC HYDROPEROXIDE RESISTANCE PROTEIN-LIKE"/>
    <property type="match status" value="1"/>
</dbReference>
<sequence>MKVFYKTAATASGGRSGTSTLNDGSFSVQMVPPGSNVTGVNPEQLFALGYAACFDNAMQLMAKQLKVDAQGAKTSIEVGIGQLTEGGYGLDVDITAHLPGMASSDAERLIEATHELCPYSNAIRGNVDVRLHIETETTQ</sequence>
<accession>A0A3D3WMZ9</accession>
<name>A0A3D3WMZ9_MARNT</name>
<gene>
    <name evidence="2" type="ORF">DCF82_20295</name>
</gene>
<dbReference type="Pfam" id="PF02566">
    <property type="entry name" value="OsmC"/>
    <property type="match status" value="1"/>
</dbReference>
<dbReference type="Proteomes" id="UP000261325">
    <property type="component" value="Unassembled WGS sequence"/>
</dbReference>
<dbReference type="GO" id="GO:0006979">
    <property type="term" value="P:response to oxidative stress"/>
    <property type="evidence" value="ECO:0007669"/>
    <property type="project" value="InterPro"/>
</dbReference>
<reference evidence="2 3" key="1">
    <citation type="journal article" date="2018" name="Nat. Biotechnol.">
        <title>A standardized bacterial taxonomy based on genome phylogeny substantially revises the tree of life.</title>
        <authorList>
            <person name="Parks D.H."/>
            <person name="Chuvochina M."/>
            <person name="Waite D.W."/>
            <person name="Rinke C."/>
            <person name="Skarshewski A."/>
            <person name="Chaumeil P.A."/>
            <person name="Hugenholtz P."/>
        </authorList>
    </citation>
    <scope>NUCLEOTIDE SEQUENCE [LARGE SCALE GENOMIC DNA]</scope>
    <source>
        <strain evidence="2">UBA9049</strain>
    </source>
</reference>
<protein>
    <submittedName>
        <fullName evidence="2">Organic hydroperoxide resistance protein</fullName>
    </submittedName>
</protein>
<dbReference type="InterPro" id="IPR003718">
    <property type="entry name" value="OsmC/Ohr_fam"/>
</dbReference>
<comment type="caution">
    <text evidence="2">The sequence shown here is derived from an EMBL/GenBank/DDBJ whole genome shotgun (WGS) entry which is preliminary data.</text>
</comment>
<dbReference type="Gene3D" id="2.20.25.10">
    <property type="match status" value="1"/>
</dbReference>
<organism evidence="2 3">
    <name type="scientific">Marinobacter nauticus</name>
    <name type="common">Marinobacter hydrocarbonoclasticus</name>
    <name type="synonym">Marinobacter aquaeolei</name>
    <dbReference type="NCBI Taxonomy" id="2743"/>
    <lineage>
        <taxon>Bacteria</taxon>
        <taxon>Pseudomonadati</taxon>
        <taxon>Pseudomonadota</taxon>
        <taxon>Gammaproteobacteria</taxon>
        <taxon>Pseudomonadales</taxon>
        <taxon>Marinobacteraceae</taxon>
        <taxon>Marinobacter</taxon>
    </lineage>
</organism>
<dbReference type="InterPro" id="IPR015946">
    <property type="entry name" value="KH_dom-like_a/b"/>
</dbReference>
<dbReference type="EMBL" id="DLYI01000278">
    <property type="protein sequence ID" value="HAC30121.1"/>
    <property type="molecule type" value="Genomic_DNA"/>
</dbReference>
<dbReference type="Gene3D" id="3.30.300.20">
    <property type="match status" value="1"/>
</dbReference>
<dbReference type="InterPro" id="IPR019953">
    <property type="entry name" value="OHR"/>
</dbReference>
<evidence type="ECO:0000256" key="1">
    <source>
        <dbReference type="ARBA" id="ARBA00007378"/>
    </source>
</evidence>
<evidence type="ECO:0000313" key="3">
    <source>
        <dbReference type="Proteomes" id="UP000261325"/>
    </source>
</evidence>